<comment type="caution">
    <text evidence="2">The sequence shown here is derived from an EMBL/GenBank/DDBJ whole genome shotgun (WGS) entry which is preliminary data.</text>
</comment>
<dbReference type="AlphaFoldDB" id="A0A8H7VBG1"/>
<evidence type="ECO:0000313" key="2">
    <source>
        <dbReference type="EMBL" id="KAG2212602.1"/>
    </source>
</evidence>
<dbReference type="InterPro" id="IPR001810">
    <property type="entry name" value="F-box_dom"/>
</dbReference>
<sequence length="555" mass="64673">MLPTEVLLQVYQWLDRKDIQELMYVTKQYRLFSAPFYFNKIQINEEGVRLDSNFRYGQFTQEVSISKRNTTRGHPTTLEEPTFLRLLSGLPNLEVIRFHSSCPSSLFYLSYLDEPTDASMYSKNLQEICYESPVINDDLTHFFACFNFRESITRLATCASNRYLISATSKDLSYYLPQFTNLTTLVYRTYETADPATMFDILLFCLNIVDLHFGDSITPFRAANQIATTSNQCLKRLEISSEFSINAYIDYLRIVQPLDRMKINVGKHLRYNIFRLIKPFVEKLQKFTSFIVAVDCDYYPMIGTVDRDRVYDFLCKLKGDRDVLYDFFFDSPDDQSFVDILSIRENSLRFTWIVKHWWGDRFTVHHQITDRSEIAKSLTFRKECPESFFFILGYAKTFPRVKTLSIEFNGGNHFKATKTETIANHIIPSQTVLDQLYDYSPDTEIITFKHGHPSKGGKMSETIWDLTSFGSLKEFNFHATHLDLSKSSNGVFLKFDYGDSCYDYKTVCLNKEGKKNIPITMSFTPMQPEEYSFNVIIKVHSPSVVINCNTDNYIL</sequence>
<protein>
    <recommendedName>
        <fullName evidence="1">F-box domain-containing protein</fullName>
    </recommendedName>
</protein>
<name>A0A8H7VBG1_9FUNG</name>
<keyword evidence="3" id="KW-1185">Reference proteome</keyword>
<reference evidence="2" key="1">
    <citation type="submission" date="2020-12" db="EMBL/GenBank/DDBJ databases">
        <title>Metabolic potential, ecology and presence of endohyphal bacteria is reflected in genomic diversity of Mucoromycotina.</title>
        <authorList>
            <person name="Muszewska A."/>
            <person name="Okrasinska A."/>
            <person name="Steczkiewicz K."/>
            <person name="Drgas O."/>
            <person name="Orlowska M."/>
            <person name="Perlinska-Lenart U."/>
            <person name="Aleksandrzak-Piekarczyk T."/>
            <person name="Szatraj K."/>
            <person name="Zielenkiewicz U."/>
            <person name="Pilsyk S."/>
            <person name="Malc E."/>
            <person name="Mieczkowski P."/>
            <person name="Kruszewska J.S."/>
            <person name="Biernat P."/>
            <person name="Pawlowska J."/>
        </authorList>
    </citation>
    <scope>NUCLEOTIDE SEQUENCE</scope>
    <source>
        <strain evidence="2">WA0000017839</strain>
    </source>
</reference>
<gene>
    <name evidence="2" type="ORF">INT47_000578</name>
</gene>
<proteinExistence type="predicted"/>
<dbReference type="EMBL" id="JAEPRD010000005">
    <property type="protein sequence ID" value="KAG2212602.1"/>
    <property type="molecule type" value="Genomic_DNA"/>
</dbReference>
<accession>A0A8H7VBG1</accession>
<evidence type="ECO:0000313" key="3">
    <source>
        <dbReference type="Proteomes" id="UP000603453"/>
    </source>
</evidence>
<dbReference type="InterPro" id="IPR032675">
    <property type="entry name" value="LRR_dom_sf"/>
</dbReference>
<feature type="domain" description="F-box" evidence="1">
    <location>
        <begin position="1"/>
        <end position="41"/>
    </location>
</feature>
<evidence type="ECO:0000259" key="1">
    <source>
        <dbReference type="PROSITE" id="PS50181"/>
    </source>
</evidence>
<dbReference type="Proteomes" id="UP000603453">
    <property type="component" value="Unassembled WGS sequence"/>
</dbReference>
<organism evidence="2 3">
    <name type="scientific">Mucor saturninus</name>
    <dbReference type="NCBI Taxonomy" id="64648"/>
    <lineage>
        <taxon>Eukaryota</taxon>
        <taxon>Fungi</taxon>
        <taxon>Fungi incertae sedis</taxon>
        <taxon>Mucoromycota</taxon>
        <taxon>Mucoromycotina</taxon>
        <taxon>Mucoromycetes</taxon>
        <taxon>Mucorales</taxon>
        <taxon>Mucorineae</taxon>
        <taxon>Mucoraceae</taxon>
        <taxon>Mucor</taxon>
    </lineage>
</organism>
<dbReference type="Gene3D" id="3.80.10.10">
    <property type="entry name" value="Ribonuclease Inhibitor"/>
    <property type="match status" value="1"/>
</dbReference>
<dbReference type="PROSITE" id="PS50181">
    <property type="entry name" value="FBOX"/>
    <property type="match status" value="1"/>
</dbReference>